<accession>A0A9P9JIJ5</accession>
<reference evidence="2" key="1">
    <citation type="journal article" date="2021" name="Nat. Commun.">
        <title>Genetic determinants of endophytism in the Arabidopsis root mycobiome.</title>
        <authorList>
            <person name="Mesny F."/>
            <person name="Miyauchi S."/>
            <person name="Thiergart T."/>
            <person name="Pickel B."/>
            <person name="Atanasova L."/>
            <person name="Karlsson M."/>
            <person name="Huettel B."/>
            <person name="Barry K.W."/>
            <person name="Haridas S."/>
            <person name="Chen C."/>
            <person name="Bauer D."/>
            <person name="Andreopoulos W."/>
            <person name="Pangilinan J."/>
            <person name="LaButti K."/>
            <person name="Riley R."/>
            <person name="Lipzen A."/>
            <person name="Clum A."/>
            <person name="Drula E."/>
            <person name="Henrissat B."/>
            <person name="Kohler A."/>
            <person name="Grigoriev I.V."/>
            <person name="Martin F.M."/>
            <person name="Hacquard S."/>
        </authorList>
    </citation>
    <scope>NUCLEOTIDE SEQUENCE</scope>
    <source>
        <strain evidence="2">MPI-CAGE-AT-0147</strain>
    </source>
</reference>
<keyword evidence="3" id="KW-1185">Reference proteome</keyword>
<organism evidence="2 3">
    <name type="scientific">Dactylonectria macrodidyma</name>
    <dbReference type="NCBI Taxonomy" id="307937"/>
    <lineage>
        <taxon>Eukaryota</taxon>
        <taxon>Fungi</taxon>
        <taxon>Dikarya</taxon>
        <taxon>Ascomycota</taxon>
        <taxon>Pezizomycotina</taxon>
        <taxon>Sordariomycetes</taxon>
        <taxon>Hypocreomycetidae</taxon>
        <taxon>Hypocreales</taxon>
        <taxon>Nectriaceae</taxon>
        <taxon>Dactylonectria</taxon>
    </lineage>
</organism>
<dbReference type="InterPro" id="IPR021842">
    <property type="entry name" value="DUF3435"/>
</dbReference>
<comment type="caution">
    <text evidence="2">The sequence shown here is derived from an EMBL/GenBank/DDBJ whole genome shotgun (WGS) entry which is preliminary data.</text>
</comment>
<dbReference type="AlphaFoldDB" id="A0A9P9JIJ5"/>
<dbReference type="PANTHER" id="PTHR37535">
    <property type="entry name" value="FLUG DOMAIN PROTEIN"/>
    <property type="match status" value="1"/>
</dbReference>
<dbReference type="PANTHER" id="PTHR37535:SF3">
    <property type="entry name" value="FLUG DOMAIN-CONTAINING PROTEIN"/>
    <property type="match status" value="1"/>
</dbReference>
<sequence length="538" mass="61436">MPPPSQQRSDPAQIADRAKSRGWVSGAHTESDKKSHRFHYDEKALWCWENGKRQDDFNVCEAVVLGVGAPVPPVHELKDFWRFYCQQAKGMLSKGKDPTTLTLLSQAKAFKAGLARRTEGIIGDEDTTEINNFIKWDLPKEPGRSIRNIKKPKRNVQKAELDRLLKSLWKRKDLGFINERSRIQFHLQLVWFAAAGARSGGILKEGIPYKDITLVLRRGGDNRREFSYELDQRTLKNNKDPENIKHGVTLKEHRLVRYNSVLLILSVALADGALSREDLKKMIENGGEGEVEWNETARNIPVCRKIDQGQVHPTEPMSEDLFRRIFKQLLLKEGYLYSSSSLHAIRRELGKQLDVRYSEVQRCQHISHADRTVFGRSYVANVSSCDGLAAYLGEQPDHTVVEYFQGIGRFREPGLPTRLPGALKEQLLQAPEIVEHDKKIAHATDDHAKKQAKKERQNVIKKLEKAAFEAYREQRLKELRRNRLLNGSRQTSDEDPDPLSELIPEKRLITERMTSDSSATDGDKPDIIRDLVSILTTS</sequence>
<feature type="region of interest" description="Disordered" evidence="1">
    <location>
        <begin position="482"/>
        <end position="503"/>
    </location>
</feature>
<feature type="region of interest" description="Disordered" evidence="1">
    <location>
        <begin position="1"/>
        <end position="28"/>
    </location>
</feature>
<evidence type="ECO:0000313" key="2">
    <source>
        <dbReference type="EMBL" id="KAH7175977.1"/>
    </source>
</evidence>
<dbReference type="EMBL" id="JAGMUV010000001">
    <property type="protein sequence ID" value="KAH7175977.1"/>
    <property type="molecule type" value="Genomic_DNA"/>
</dbReference>
<proteinExistence type="predicted"/>
<dbReference type="Proteomes" id="UP000738349">
    <property type="component" value="Unassembled WGS sequence"/>
</dbReference>
<name>A0A9P9JIJ5_9HYPO</name>
<gene>
    <name evidence="2" type="ORF">EDB81DRAFT_940043</name>
</gene>
<protein>
    <submittedName>
        <fullName evidence="2">Uncharacterized protein</fullName>
    </submittedName>
</protein>
<feature type="compositionally biased region" description="Polar residues" evidence="1">
    <location>
        <begin position="1"/>
        <end position="10"/>
    </location>
</feature>
<evidence type="ECO:0000256" key="1">
    <source>
        <dbReference type="SAM" id="MobiDB-lite"/>
    </source>
</evidence>
<dbReference type="OrthoDB" id="5135310at2759"/>
<dbReference type="Pfam" id="PF11917">
    <property type="entry name" value="DUF3435"/>
    <property type="match status" value="1"/>
</dbReference>
<evidence type="ECO:0000313" key="3">
    <source>
        <dbReference type="Proteomes" id="UP000738349"/>
    </source>
</evidence>